<keyword evidence="7" id="KW-1185">Reference proteome</keyword>
<accession>A0ABN3UAU7</accession>
<feature type="DNA-binding region" description="H-T-H motif" evidence="4">
    <location>
        <begin position="30"/>
        <end position="49"/>
    </location>
</feature>
<dbReference type="RefSeq" id="WP_344451736.1">
    <property type="nucleotide sequence ID" value="NZ_BAAATZ010000013.1"/>
</dbReference>
<gene>
    <name evidence="6" type="ORF">GCM10010439_37150</name>
</gene>
<dbReference type="Proteomes" id="UP001501842">
    <property type="component" value="Unassembled WGS sequence"/>
</dbReference>
<evidence type="ECO:0000256" key="2">
    <source>
        <dbReference type="ARBA" id="ARBA00023125"/>
    </source>
</evidence>
<sequence length="187" mass="20732">MSRRQAGAARQRVLAVALELFARHGVSGTSLQMIADEIGVTKAAVYHQFRTKDDIVQAVIAPALDRFFHIIETAERQQGRSERAEATLAGLVDLVVDNRHLTAIMQSDPTILHFLRSSSTMRDLEQRIDFLLIGPEPDDELLISALMVSGSLMTAATDPRTADFDDDRLRRNLLGAARRMLRLGKPA</sequence>
<dbReference type="PRINTS" id="PR00455">
    <property type="entry name" value="HTHTETR"/>
</dbReference>
<dbReference type="Gene3D" id="1.10.357.10">
    <property type="entry name" value="Tetracycline Repressor, domain 2"/>
    <property type="match status" value="1"/>
</dbReference>
<evidence type="ECO:0000313" key="7">
    <source>
        <dbReference type="Proteomes" id="UP001501842"/>
    </source>
</evidence>
<comment type="caution">
    <text evidence="6">The sequence shown here is derived from an EMBL/GenBank/DDBJ whole genome shotgun (WGS) entry which is preliminary data.</text>
</comment>
<dbReference type="PANTHER" id="PTHR30055">
    <property type="entry name" value="HTH-TYPE TRANSCRIPTIONAL REGULATOR RUTR"/>
    <property type="match status" value="1"/>
</dbReference>
<dbReference type="InterPro" id="IPR050109">
    <property type="entry name" value="HTH-type_TetR-like_transc_reg"/>
</dbReference>
<keyword evidence="1" id="KW-0805">Transcription regulation</keyword>
<proteinExistence type="predicted"/>
<evidence type="ECO:0000256" key="1">
    <source>
        <dbReference type="ARBA" id="ARBA00023015"/>
    </source>
</evidence>
<organism evidence="6 7">
    <name type="scientific">Actinocorallia aurantiaca</name>
    <dbReference type="NCBI Taxonomy" id="46204"/>
    <lineage>
        <taxon>Bacteria</taxon>
        <taxon>Bacillati</taxon>
        <taxon>Actinomycetota</taxon>
        <taxon>Actinomycetes</taxon>
        <taxon>Streptosporangiales</taxon>
        <taxon>Thermomonosporaceae</taxon>
        <taxon>Actinocorallia</taxon>
    </lineage>
</organism>
<dbReference type="Pfam" id="PF00440">
    <property type="entry name" value="TetR_N"/>
    <property type="match status" value="1"/>
</dbReference>
<dbReference type="EMBL" id="BAAATZ010000013">
    <property type="protein sequence ID" value="GAA2728590.1"/>
    <property type="molecule type" value="Genomic_DNA"/>
</dbReference>
<dbReference type="SUPFAM" id="SSF46689">
    <property type="entry name" value="Homeodomain-like"/>
    <property type="match status" value="1"/>
</dbReference>
<keyword evidence="2 4" id="KW-0238">DNA-binding</keyword>
<dbReference type="InterPro" id="IPR001647">
    <property type="entry name" value="HTH_TetR"/>
</dbReference>
<reference evidence="6 7" key="1">
    <citation type="journal article" date="2019" name="Int. J. Syst. Evol. Microbiol.">
        <title>The Global Catalogue of Microorganisms (GCM) 10K type strain sequencing project: providing services to taxonomists for standard genome sequencing and annotation.</title>
        <authorList>
            <consortium name="The Broad Institute Genomics Platform"/>
            <consortium name="The Broad Institute Genome Sequencing Center for Infectious Disease"/>
            <person name="Wu L."/>
            <person name="Ma J."/>
        </authorList>
    </citation>
    <scope>NUCLEOTIDE SEQUENCE [LARGE SCALE GENOMIC DNA]</scope>
    <source>
        <strain evidence="6 7">JCM 8201</strain>
    </source>
</reference>
<keyword evidence="3" id="KW-0804">Transcription</keyword>
<evidence type="ECO:0000313" key="6">
    <source>
        <dbReference type="EMBL" id="GAA2728590.1"/>
    </source>
</evidence>
<protein>
    <submittedName>
        <fullName evidence="6">TetR/AcrR family transcriptional regulator</fullName>
    </submittedName>
</protein>
<dbReference type="InterPro" id="IPR009057">
    <property type="entry name" value="Homeodomain-like_sf"/>
</dbReference>
<feature type="domain" description="HTH tetR-type" evidence="5">
    <location>
        <begin position="7"/>
        <end position="67"/>
    </location>
</feature>
<evidence type="ECO:0000259" key="5">
    <source>
        <dbReference type="PROSITE" id="PS50977"/>
    </source>
</evidence>
<evidence type="ECO:0000256" key="4">
    <source>
        <dbReference type="PROSITE-ProRule" id="PRU00335"/>
    </source>
</evidence>
<dbReference type="PROSITE" id="PS50977">
    <property type="entry name" value="HTH_TETR_2"/>
    <property type="match status" value="1"/>
</dbReference>
<evidence type="ECO:0000256" key="3">
    <source>
        <dbReference type="ARBA" id="ARBA00023163"/>
    </source>
</evidence>
<dbReference type="PANTHER" id="PTHR30055:SF234">
    <property type="entry name" value="HTH-TYPE TRANSCRIPTIONAL REGULATOR BETI"/>
    <property type="match status" value="1"/>
</dbReference>
<name>A0ABN3UAU7_9ACTN</name>